<protein>
    <recommendedName>
        <fullName evidence="3 9">Phosphate transport system permease protein PstA</fullName>
    </recommendedName>
</protein>
<gene>
    <name evidence="11" type="ORF">MPL1_01981</name>
</gene>
<evidence type="ECO:0000256" key="5">
    <source>
        <dbReference type="ARBA" id="ARBA00022475"/>
    </source>
</evidence>
<dbReference type="AlphaFoldDB" id="M7NYW3"/>
<proteinExistence type="inferred from homology"/>
<feature type="transmembrane region" description="Helical" evidence="9">
    <location>
        <begin position="20"/>
        <end position="45"/>
    </location>
</feature>
<organism evidence="11 12">
    <name type="scientific">Methylophaga lonarensis MPL</name>
    <dbReference type="NCBI Taxonomy" id="1286106"/>
    <lineage>
        <taxon>Bacteria</taxon>
        <taxon>Pseudomonadati</taxon>
        <taxon>Pseudomonadota</taxon>
        <taxon>Gammaproteobacteria</taxon>
        <taxon>Thiotrichales</taxon>
        <taxon>Piscirickettsiaceae</taxon>
        <taxon>Methylophaga</taxon>
    </lineage>
</organism>
<keyword evidence="4" id="KW-0813">Transport</keyword>
<dbReference type="EMBL" id="APHR01000009">
    <property type="protein sequence ID" value="EMR14028.1"/>
    <property type="molecule type" value="Genomic_DNA"/>
</dbReference>
<dbReference type="CDD" id="cd06261">
    <property type="entry name" value="TM_PBP2"/>
    <property type="match status" value="1"/>
</dbReference>
<feature type="transmembrane region" description="Helical" evidence="9">
    <location>
        <begin position="79"/>
        <end position="100"/>
    </location>
</feature>
<evidence type="ECO:0000256" key="8">
    <source>
        <dbReference type="ARBA" id="ARBA00023136"/>
    </source>
</evidence>
<evidence type="ECO:0000313" key="11">
    <source>
        <dbReference type="EMBL" id="EMR14028.1"/>
    </source>
</evidence>
<accession>M7NYW3</accession>
<comment type="caution">
    <text evidence="11">The sequence shown here is derived from an EMBL/GenBank/DDBJ whole genome shotgun (WGS) entry which is preliminary data.</text>
</comment>
<dbReference type="GO" id="GO:0035435">
    <property type="term" value="P:phosphate ion transmembrane transport"/>
    <property type="evidence" value="ECO:0007669"/>
    <property type="project" value="InterPro"/>
</dbReference>
<dbReference type="GO" id="GO:0005315">
    <property type="term" value="F:phosphate transmembrane transporter activity"/>
    <property type="evidence" value="ECO:0007669"/>
    <property type="project" value="InterPro"/>
</dbReference>
<dbReference type="Proteomes" id="UP000012019">
    <property type="component" value="Unassembled WGS sequence"/>
</dbReference>
<evidence type="ECO:0000256" key="2">
    <source>
        <dbReference type="ARBA" id="ARBA00007069"/>
    </source>
</evidence>
<dbReference type="InterPro" id="IPR035906">
    <property type="entry name" value="MetI-like_sf"/>
</dbReference>
<evidence type="ECO:0000256" key="7">
    <source>
        <dbReference type="ARBA" id="ARBA00022989"/>
    </source>
</evidence>
<dbReference type="PATRIC" id="fig|1286106.3.peg.399"/>
<evidence type="ECO:0000259" key="10">
    <source>
        <dbReference type="PROSITE" id="PS50928"/>
    </source>
</evidence>
<dbReference type="InterPro" id="IPR000515">
    <property type="entry name" value="MetI-like"/>
</dbReference>
<dbReference type="PROSITE" id="PS50928">
    <property type="entry name" value="ABC_TM1"/>
    <property type="match status" value="1"/>
</dbReference>
<dbReference type="PANTHER" id="PTHR43470:SF3">
    <property type="entry name" value="PHOSPHATE TRANSPORT SYSTEM PERMEASE PROTEIN PSTA-RELATED"/>
    <property type="match status" value="1"/>
</dbReference>
<feature type="transmembrane region" description="Helical" evidence="9">
    <location>
        <begin position="199"/>
        <end position="223"/>
    </location>
</feature>
<keyword evidence="5 9" id="KW-1003">Cell membrane</keyword>
<feature type="transmembrane region" description="Helical" evidence="9">
    <location>
        <begin position="260"/>
        <end position="281"/>
    </location>
</feature>
<evidence type="ECO:0000256" key="1">
    <source>
        <dbReference type="ARBA" id="ARBA00004651"/>
    </source>
</evidence>
<dbReference type="GO" id="GO:0005886">
    <property type="term" value="C:plasma membrane"/>
    <property type="evidence" value="ECO:0007669"/>
    <property type="project" value="UniProtKB-SubCell"/>
</dbReference>
<keyword evidence="12" id="KW-1185">Reference proteome</keyword>
<comment type="subcellular location">
    <subcellularLocation>
        <location evidence="9">Cell inner membrane</location>
        <topology evidence="9">Multi-pass membrane protein</topology>
    </subcellularLocation>
    <subcellularLocation>
        <location evidence="1">Cell membrane</location>
        <topology evidence="1">Multi-pass membrane protein</topology>
    </subcellularLocation>
</comment>
<dbReference type="OrthoDB" id="9807065at2"/>
<evidence type="ECO:0000256" key="6">
    <source>
        <dbReference type="ARBA" id="ARBA00022692"/>
    </source>
</evidence>
<feature type="domain" description="ABC transmembrane type-1" evidence="10">
    <location>
        <begin position="75"/>
        <end position="278"/>
    </location>
</feature>
<dbReference type="SUPFAM" id="SSF161098">
    <property type="entry name" value="MetI-like"/>
    <property type="match status" value="1"/>
</dbReference>
<sequence length="287" mass="30637">MHKAEQLLLNNRRAVVNDRVFWLLAWTAGAIGLLLPLSIIGYLLFHGFQVLSWSFISEVPRGYPLGVSGGILPAIQGSLAVTGLGLAVAFPAALASAIYLSEYAQSQRFVAVMRFFTECLAAIPAILFGVFGYAFLVVQFGFGISVLSGGLTLAMLMYPVILVGSYSAFNAVERPLKESALSLGVSRAYVIRRTLLPKALPGIIAATVLAAGHAVGSAAPVLFTASVVQTRSSPSLDSPVMTLPTHLYNLVSEAVSFEHAYGTAFVLIACLLFANSCAMMLRHRLRK</sequence>
<name>M7NYW3_9GAMM</name>
<dbReference type="RefSeq" id="WP_009725445.1">
    <property type="nucleotide sequence ID" value="NZ_APHR01000009.1"/>
</dbReference>
<feature type="transmembrane region" description="Helical" evidence="9">
    <location>
        <begin position="112"/>
        <end position="136"/>
    </location>
</feature>
<reference evidence="11 12" key="1">
    <citation type="journal article" date="2013" name="Genome Announc.">
        <title>Draft Genome Sequence of Methylophaga lonarensis MPLT, a Haloalkaliphilic (Non-Methane-Utilizing) Methylotroph.</title>
        <authorList>
            <person name="Shetty S.A."/>
            <person name="Marathe N.P."/>
            <person name="Munot H."/>
            <person name="Antony C.P."/>
            <person name="Dhotre D.P."/>
            <person name="Murrell J.C."/>
            <person name="Shouche Y.S."/>
        </authorList>
    </citation>
    <scope>NUCLEOTIDE SEQUENCE [LARGE SCALE GENOMIC DNA]</scope>
    <source>
        <strain evidence="11 12">MPL</strain>
    </source>
</reference>
<dbReference type="eggNOG" id="COG0581">
    <property type="taxonomic scope" value="Bacteria"/>
</dbReference>
<evidence type="ECO:0000313" key="12">
    <source>
        <dbReference type="Proteomes" id="UP000012019"/>
    </source>
</evidence>
<dbReference type="InterPro" id="IPR005672">
    <property type="entry name" value="Phosphate_PstA"/>
</dbReference>
<evidence type="ECO:0000256" key="3">
    <source>
        <dbReference type="ARBA" id="ARBA00016864"/>
    </source>
</evidence>
<dbReference type="PANTHER" id="PTHR43470">
    <property type="entry name" value="PHOSPHATE TRANSPORT SYSTEM PERMEASE PROTEIN PSTA-RELATED"/>
    <property type="match status" value="1"/>
</dbReference>
<evidence type="ECO:0000256" key="9">
    <source>
        <dbReference type="RuleBase" id="RU363043"/>
    </source>
</evidence>
<keyword evidence="6 9" id="KW-0812">Transmembrane</keyword>
<feature type="transmembrane region" description="Helical" evidence="9">
    <location>
        <begin position="142"/>
        <end position="169"/>
    </location>
</feature>
<keyword evidence="7 9" id="KW-1133">Transmembrane helix</keyword>
<keyword evidence="8 9" id="KW-0472">Membrane</keyword>
<dbReference type="STRING" id="1286106.MPL1_01981"/>
<evidence type="ECO:0000256" key="4">
    <source>
        <dbReference type="ARBA" id="ARBA00022448"/>
    </source>
</evidence>
<comment type="similarity">
    <text evidence="2 9">Belongs to the binding-protein-dependent transport system permease family. CysTW subfamily.</text>
</comment>
<dbReference type="Gene3D" id="1.10.3720.10">
    <property type="entry name" value="MetI-like"/>
    <property type="match status" value="1"/>
</dbReference>
<dbReference type="Pfam" id="PF00528">
    <property type="entry name" value="BPD_transp_1"/>
    <property type="match status" value="1"/>
</dbReference>
<dbReference type="NCBIfam" id="TIGR00974">
    <property type="entry name" value="3a0107s02c"/>
    <property type="match status" value="1"/>
</dbReference>